<feature type="region of interest" description="Disordered" evidence="1">
    <location>
        <begin position="44"/>
        <end position="97"/>
    </location>
</feature>
<organism evidence="2 3">
    <name type="scientific">Prunus dulcis</name>
    <name type="common">Almond</name>
    <name type="synonym">Amygdalus dulcis</name>
    <dbReference type="NCBI Taxonomy" id="3755"/>
    <lineage>
        <taxon>Eukaryota</taxon>
        <taxon>Viridiplantae</taxon>
        <taxon>Streptophyta</taxon>
        <taxon>Embryophyta</taxon>
        <taxon>Tracheophyta</taxon>
        <taxon>Spermatophyta</taxon>
        <taxon>Magnoliopsida</taxon>
        <taxon>eudicotyledons</taxon>
        <taxon>Gunneridae</taxon>
        <taxon>Pentapetalae</taxon>
        <taxon>rosids</taxon>
        <taxon>fabids</taxon>
        <taxon>Rosales</taxon>
        <taxon>Rosaceae</taxon>
        <taxon>Amygdaloideae</taxon>
        <taxon>Amygdaleae</taxon>
        <taxon>Prunus</taxon>
    </lineage>
</organism>
<comment type="caution">
    <text evidence="2">The sequence shown here is derived from an EMBL/GenBank/DDBJ whole genome shotgun (WGS) entry which is preliminary data.</text>
</comment>
<dbReference type="EMBL" id="JAJFAZ020000001">
    <property type="protein sequence ID" value="KAI5348713.1"/>
    <property type="molecule type" value="Genomic_DNA"/>
</dbReference>
<dbReference type="AlphaFoldDB" id="A0AAD4ZKH3"/>
<evidence type="ECO:0000313" key="2">
    <source>
        <dbReference type="EMBL" id="KAI5348713.1"/>
    </source>
</evidence>
<protein>
    <submittedName>
        <fullName evidence="2">Uncharacterized protein</fullName>
    </submittedName>
</protein>
<evidence type="ECO:0000313" key="3">
    <source>
        <dbReference type="Proteomes" id="UP001054821"/>
    </source>
</evidence>
<dbReference type="Proteomes" id="UP001054821">
    <property type="component" value="Chromosome 1"/>
</dbReference>
<sequence length="97" mass="10403">MAKGNGWRHNLLFARASTIHVNSARPSSTLAMANGKRVELLLEPLQRCSPARGEGRPRRKSGSSVAPRPGFGVGPTNSGQPEGQTSPRSKTRLLTSR</sequence>
<evidence type="ECO:0000256" key="1">
    <source>
        <dbReference type="SAM" id="MobiDB-lite"/>
    </source>
</evidence>
<reference evidence="2 3" key="1">
    <citation type="journal article" date="2022" name="G3 (Bethesda)">
        <title>Whole-genome sequence and methylome profiling of the almond [Prunus dulcis (Mill.) D.A. Webb] cultivar 'Nonpareil'.</title>
        <authorList>
            <person name="D'Amico-Willman K.M."/>
            <person name="Ouma W.Z."/>
            <person name="Meulia T."/>
            <person name="Sideli G.M."/>
            <person name="Gradziel T.M."/>
            <person name="Fresnedo-Ramirez J."/>
        </authorList>
    </citation>
    <scope>NUCLEOTIDE SEQUENCE [LARGE SCALE GENOMIC DNA]</scope>
    <source>
        <strain evidence="2">Clone GOH B32 T37-40</strain>
    </source>
</reference>
<keyword evidence="3" id="KW-1185">Reference proteome</keyword>
<feature type="compositionally biased region" description="Polar residues" evidence="1">
    <location>
        <begin position="75"/>
        <end position="97"/>
    </location>
</feature>
<accession>A0AAD4ZKH3</accession>
<name>A0AAD4ZKH3_PRUDU</name>
<proteinExistence type="predicted"/>
<gene>
    <name evidence="2" type="ORF">L3X38_001600</name>
</gene>